<dbReference type="Proteomes" id="UP000000268">
    <property type="component" value="Plasmid pREB5"/>
</dbReference>
<reference evidence="1 3" key="2">
    <citation type="journal article" date="2008" name="Proc. Natl. Acad. Sci. U.S.A.">
        <title>Niche adaptation and genome expansion in the chlorophyll d-producing cyanobacterium Acaryochloris marina.</title>
        <authorList>
            <person name="Swingley W.D."/>
            <person name="Chen M."/>
            <person name="Cheung P.C."/>
            <person name="Conrad A.L."/>
            <person name="Dejesa L.C."/>
            <person name="Hao J."/>
            <person name="Honchak B.M."/>
            <person name="Karbach L.E."/>
            <person name="Kurdoglu A."/>
            <person name="Lahiri S."/>
            <person name="Mastrian S.D."/>
            <person name="Miyashita H."/>
            <person name="Page L."/>
            <person name="Ramakrishna P."/>
            <person name="Satoh S."/>
            <person name="Sattley W.M."/>
            <person name="Shimada Y."/>
            <person name="Taylor H.L."/>
            <person name="Tomo T."/>
            <person name="Tsuchiya T."/>
            <person name="Wang Z.T."/>
            <person name="Raymond J."/>
            <person name="Mimuro M."/>
            <person name="Blankenship R.E."/>
            <person name="Touchman J.W."/>
        </authorList>
    </citation>
    <scope>NUCLEOTIDE SEQUENCE [LARGE SCALE GENOMIC DNA]</scope>
    <source>
        <strain evidence="3">MBIC 11017</strain>
        <strain evidence="1">MBIC11017</strain>
        <strain evidence="1">pREB2</strain>
        <strain evidence="2">pREB5</strain>
        <plasmid>MBIC 11017</plasmid>
        <plasmid evidence="3">Plasmid pREB2</plasmid>
        <plasmid evidence="3">Plasmid pREB5</plasmid>
        <plasmid evidence="1">pREB2</plasmid>
        <plasmid evidence="2">pREB5</plasmid>
    </source>
</reference>
<keyword evidence="3" id="KW-1185">Reference proteome</keyword>
<dbReference type="RefSeq" id="WP_012167076.1">
    <property type="nucleotide sequence ID" value="NC_009927.1"/>
</dbReference>
<dbReference type="AlphaFoldDB" id="A8ZL98"/>
<proteinExistence type="predicted"/>
<evidence type="ECO:0000313" key="2">
    <source>
        <dbReference type="EMBL" id="ABW32904.1"/>
    </source>
</evidence>
<dbReference type="KEGG" id="amr:AM1_E0135"/>
<geneLocation type="plasmid" evidence="1 3">
    <name>pREB2</name>
</geneLocation>
<protein>
    <submittedName>
        <fullName evidence="1">Uncharacterized protein</fullName>
    </submittedName>
</protein>
<dbReference type="OrthoDB" id="583018at2"/>
<evidence type="ECO:0000313" key="3">
    <source>
        <dbReference type="Proteomes" id="UP000000268"/>
    </source>
</evidence>
<geneLocation type="plasmid" evidence="2 3">
    <name>pREB5</name>
</geneLocation>
<name>A8ZL98_ACAM1</name>
<gene>
    <name evidence="1" type="ordered locus">AM1_B0205</name>
    <name evidence="2" type="ordered locus">AM1_E0135</name>
</gene>
<dbReference type="Proteomes" id="UP000000268">
    <property type="component" value="Plasmid pREB2"/>
</dbReference>
<sequence length="91" mass="10221">MRSHFLEPNPAQCKSCIFRSPEDGGLVLGDDRTTEITEYLCSGKQHICHTNPELACRGGRDIQLRVFAALGMIDQPTDEALWLANQEFLRS</sequence>
<dbReference type="HOGENOM" id="CLU_2420223_0_0_3"/>
<dbReference type="KEGG" id="amr:AM1_B0205"/>
<accession>A8ZL98</accession>
<evidence type="ECO:0000313" key="1">
    <source>
        <dbReference type="EMBL" id="ABW31925.1"/>
    </source>
</evidence>
<dbReference type="EMBL" id="CP000842">
    <property type="protein sequence ID" value="ABW32904.1"/>
    <property type="molecule type" value="Genomic_DNA"/>
</dbReference>
<keyword evidence="1" id="KW-0614">Plasmid</keyword>
<organism evidence="1 3">
    <name type="scientific">Acaryochloris marina (strain MBIC 11017)</name>
    <dbReference type="NCBI Taxonomy" id="329726"/>
    <lineage>
        <taxon>Bacteria</taxon>
        <taxon>Bacillati</taxon>
        <taxon>Cyanobacteriota</taxon>
        <taxon>Cyanophyceae</taxon>
        <taxon>Acaryochloridales</taxon>
        <taxon>Acaryochloridaceae</taxon>
        <taxon>Acaryochloris</taxon>
    </lineage>
</organism>
<reference evidence="1" key="1">
    <citation type="submission" date="2007-09" db="EMBL/GenBank/DDBJ databases">
        <authorList>
            <person name="Touchman J."/>
        </authorList>
    </citation>
    <scope>NUCLEOTIDE SEQUENCE</scope>
    <source>
        <strain evidence="1">MBIC11017</strain>
        <plasmid evidence="1">pREB2</plasmid>
        <plasmid evidence="2">pREB5</plasmid>
    </source>
</reference>
<dbReference type="EMBL" id="CP000839">
    <property type="protein sequence ID" value="ABW31925.1"/>
    <property type="molecule type" value="Genomic_DNA"/>
</dbReference>